<dbReference type="EMBL" id="FQXD01000025">
    <property type="protein sequence ID" value="SHH97960.1"/>
    <property type="molecule type" value="Genomic_DNA"/>
</dbReference>
<comment type="subunit">
    <text evidence="4">Hexamer formed by 3 homodimers.</text>
</comment>
<accession>A0A1M5XDR0</accession>
<comment type="similarity">
    <text evidence="3 12">Belongs to the NadC/ModD family.</text>
</comment>
<dbReference type="Proteomes" id="UP000184079">
    <property type="component" value="Unassembled WGS sequence"/>
</dbReference>
<evidence type="ECO:0000256" key="5">
    <source>
        <dbReference type="ARBA" id="ARBA00011944"/>
    </source>
</evidence>
<dbReference type="InterPro" id="IPR037128">
    <property type="entry name" value="Quinolinate_PRibosylTase_N_sf"/>
</dbReference>
<dbReference type="InterPro" id="IPR022412">
    <property type="entry name" value="Quinolinate_PRibosylTrfase_N"/>
</dbReference>
<keyword evidence="16" id="KW-1185">Reference proteome</keyword>
<organism evidence="15 16">
    <name type="scientific">Virgibacillus chiguensis</name>
    <dbReference type="NCBI Taxonomy" id="411959"/>
    <lineage>
        <taxon>Bacteria</taxon>
        <taxon>Bacillati</taxon>
        <taxon>Bacillota</taxon>
        <taxon>Bacilli</taxon>
        <taxon>Bacillales</taxon>
        <taxon>Bacillaceae</taxon>
        <taxon>Virgibacillus</taxon>
    </lineage>
</organism>
<dbReference type="PANTHER" id="PTHR32179">
    <property type="entry name" value="NICOTINATE-NUCLEOTIDE PYROPHOSPHORYLASE [CARBOXYLATING]"/>
    <property type="match status" value="1"/>
</dbReference>
<evidence type="ECO:0000313" key="15">
    <source>
        <dbReference type="EMBL" id="SHH97960.1"/>
    </source>
</evidence>
<evidence type="ECO:0000256" key="10">
    <source>
        <dbReference type="ARBA" id="ARBA00047445"/>
    </source>
</evidence>
<evidence type="ECO:0000256" key="9">
    <source>
        <dbReference type="ARBA" id="ARBA00033102"/>
    </source>
</evidence>
<evidence type="ECO:0000256" key="1">
    <source>
        <dbReference type="ARBA" id="ARBA00003237"/>
    </source>
</evidence>
<evidence type="ECO:0000256" key="4">
    <source>
        <dbReference type="ARBA" id="ARBA00011218"/>
    </source>
</evidence>
<evidence type="ECO:0000256" key="6">
    <source>
        <dbReference type="ARBA" id="ARBA00022642"/>
    </source>
</evidence>
<dbReference type="InterPro" id="IPR036068">
    <property type="entry name" value="Nicotinate_pribotase-like_C"/>
</dbReference>
<dbReference type="InterPro" id="IPR002638">
    <property type="entry name" value="Quinolinate_PRibosylTrfase_C"/>
</dbReference>
<dbReference type="PIRSF" id="PIRSF006250">
    <property type="entry name" value="NadC_ModD"/>
    <property type="match status" value="1"/>
</dbReference>
<proteinExistence type="inferred from homology"/>
<dbReference type="FunFam" id="3.20.20.70:FF:000030">
    <property type="entry name" value="Nicotinate-nucleotide pyrophosphorylase, carboxylating"/>
    <property type="match status" value="1"/>
</dbReference>
<keyword evidence="6" id="KW-0662">Pyridine nucleotide biosynthesis</keyword>
<sequence length="278" mass="30805">MIPLIQLKAMLNSFFLEDIGHGDITSQHLFDYHTQGTLTLLAKEEGIFCGAEIIDVGFPIVHPLMQIDRKKNNSDQLVAGDVIATATGPMIHLLQAERVILNLIQRMSGIATRTYKAVEMVKNTDVKICDTRKTTPGLRMLEKQAVRSGGGYNHRYGLYDAVMIKDNHIAFSGSITNAVQQIKSKLGHTVNIEVEIETKDQLLEAISNKVDIIMFDNCSPETIKRWIHHVPKTIITEASGGIWFDQLLAYANSGVNYISLGSLTHSAPSLDISASVYR</sequence>
<reference evidence="16" key="1">
    <citation type="submission" date="2016-11" db="EMBL/GenBank/DDBJ databases">
        <authorList>
            <person name="Varghese N."/>
            <person name="Submissions S."/>
        </authorList>
    </citation>
    <scope>NUCLEOTIDE SEQUENCE [LARGE SCALE GENOMIC DNA]</scope>
    <source>
        <strain evidence="16">CGMCC 1.6496</strain>
    </source>
</reference>
<dbReference type="Gene3D" id="3.90.1170.20">
    <property type="entry name" value="Quinolinate phosphoribosyl transferase, N-terminal domain"/>
    <property type="match status" value="1"/>
</dbReference>
<evidence type="ECO:0000256" key="12">
    <source>
        <dbReference type="PIRNR" id="PIRNR006250"/>
    </source>
</evidence>
<dbReference type="EC" id="2.4.2.19" evidence="5"/>
<dbReference type="NCBIfam" id="TIGR00078">
    <property type="entry name" value="nadC"/>
    <property type="match status" value="1"/>
</dbReference>
<comment type="catalytic activity">
    <reaction evidence="10">
        <text>nicotinate beta-D-ribonucleotide + CO2 + diphosphate = quinolinate + 5-phospho-alpha-D-ribose 1-diphosphate + 2 H(+)</text>
        <dbReference type="Rhea" id="RHEA:12733"/>
        <dbReference type="ChEBI" id="CHEBI:15378"/>
        <dbReference type="ChEBI" id="CHEBI:16526"/>
        <dbReference type="ChEBI" id="CHEBI:29959"/>
        <dbReference type="ChEBI" id="CHEBI:33019"/>
        <dbReference type="ChEBI" id="CHEBI:57502"/>
        <dbReference type="ChEBI" id="CHEBI:58017"/>
        <dbReference type="EC" id="2.4.2.19"/>
    </reaction>
</comment>
<evidence type="ECO:0000256" key="8">
    <source>
        <dbReference type="ARBA" id="ARBA00022679"/>
    </source>
</evidence>
<evidence type="ECO:0000259" key="14">
    <source>
        <dbReference type="Pfam" id="PF02749"/>
    </source>
</evidence>
<evidence type="ECO:0000256" key="11">
    <source>
        <dbReference type="ARBA" id="ARBA00069173"/>
    </source>
</evidence>
<gene>
    <name evidence="15" type="ORF">SAMN05421807_12515</name>
</gene>
<evidence type="ECO:0000259" key="13">
    <source>
        <dbReference type="Pfam" id="PF01729"/>
    </source>
</evidence>
<protein>
    <recommendedName>
        <fullName evidence="11">Probable nicotinate-nucleotide pyrophosphorylase [carboxylating]</fullName>
        <ecNumber evidence="5">2.4.2.19</ecNumber>
    </recommendedName>
    <alternativeName>
        <fullName evidence="9">Quinolinate phosphoribosyltransferase [decarboxylating]</fullName>
    </alternativeName>
</protein>
<evidence type="ECO:0000313" key="16">
    <source>
        <dbReference type="Proteomes" id="UP000184079"/>
    </source>
</evidence>
<keyword evidence="8 12" id="KW-0808">Transferase</keyword>
<dbReference type="GO" id="GO:0009435">
    <property type="term" value="P:NAD+ biosynthetic process"/>
    <property type="evidence" value="ECO:0007669"/>
    <property type="project" value="UniProtKB-UniPathway"/>
</dbReference>
<keyword evidence="7 12" id="KW-0328">Glycosyltransferase</keyword>
<dbReference type="SUPFAM" id="SSF51690">
    <property type="entry name" value="Nicotinate/Quinolinate PRTase C-terminal domain-like"/>
    <property type="match status" value="1"/>
</dbReference>
<name>A0A1M5XDR0_9BACI</name>
<dbReference type="GO" id="GO:0004514">
    <property type="term" value="F:nicotinate-nucleotide diphosphorylase (carboxylating) activity"/>
    <property type="evidence" value="ECO:0007669"/>
    <property type="project" value="UniProtKB-EC"/>
</dbReference>
<dbReference type="InterPro" id="IPR004393">
    <property type="entry name" value="NadC"/>
</dbReference>
<dbReference type="Pfam" id="PF02749">
    <property type="entry name" value="QRPTase_N"/>
    <property type="match status" value="1"/>
</dbReference>
<dbReference type="Gene3D" id="3.20.20.70">
    <property type="entry name" value="Aldolase class I"/>
    <property type="match status" value="1"/>
</dbReference>
<comment type="function">
    <text evidence="1">Involved in the catabolism of quinolinic acid (QA).</text>
</comment>
<dbReference type="PANTHER" id="PTHR32179:SF3">
    <property type="entry name" value="NICOTINATE-NUCLEOTIDE PYROPHOSPHORYLASE [CARBOXYLATING]"/>
    <property type="match status" value="1"/>
</dbReference>
<evidence type="ECO:0000256" key="2">
    <source>
        <dbReference type="ARBA" id="ARBA00004893"/>
    </source>
</evidence>
<dbReference type="InterPro" id="IPR027277">
    <property type="entry name" value="NadC/ModD"/>
</dbReference>
<dbReference type="GO" id="GO:0005737">
    <property type="term" value="C:cytoplasm"/>
    <property type="evidence" value="ECO:0007669"/>
    <property type="project" value="TreeGrafter"/>
</dbReference>
<feature type="domain" description="Quinolinate phosphoribosyl transferase N-terminal" evidence="14">
    <location>
        <begin position="23"/>
        <end position="108"/>
    </location>
</feature>
<dbReference type="UniPathway" id="UPA00253">
    <property type="reaction ID" value="UER00331"/>
</dbReference>
<evidence type="ECO:0000256" key="7">
    <source>
        <dbReference type="ARBA" id="ARBA00022676"/>
    </source>
</evidence>
<dbReference type="SUPFAM" id="SSF54675">
    <property type="entry name" value="Nicotinate/Quinolinate PRTase N-terminal domain-like"/>
    <property type="match status" value="1"/>
</dbReference>
<dbReference type="GO" id="GO:0034213">
    <property type="term" value="P:quinolinate catabolic process"/>
    <property type="evidence" value="ECO:0007669"/>
    <property type="project" value="TreeGrafter"/>
</dbReference>
<comment type="pathway">
    <text evidence="2">Cofactor biosynthesis; NAD(+) biosynthesis; nicotinate D-ribonucleotide from quinolinate: step 1/1.</text>
</comment>
<dbReference type="InterPro" id="IPR013785">
    <property type="entry name" value="Aldolase_TIM"/>
</dbReference>
<dbReference type="Pfam" id="PF01729">
    <property type="entry name" value="QRPTase_C"/>
    <property type="match status" value="1"/>
</dbReference>
<dbReference type="CDD" id="cd01572">
    <property type="entry name" value="QPRTase"/>
    <property type="match status" value="1"/>
</dbReference>
<dbReference type="AlphaFoldDB" id="A0A1M5XDR0"/>
<dbReference type="FunFam" id="3.90.1170.20:FF:000001">
    <property type="entry name" value="Nicotinate-nucleotide diphosphorylase (Carboxylating)"/>
    <property type="match status" value="1"/>
</dbReference>
<feature type="domain" description="Quinolinate phosphoribosyl transferase C-terminal" evidence="13">
    <location>
        <begin position="110"/>
        <end position="273"/>
    </location>
</feature>
<evidence type="ECO:0000256" key="3">
    <source>
        <dbReference type="ARBA" id="ARBA00009400"/>
    </source>
</evidence>